<dbReference type="Gene3D" id="3.30.200.20">
    <property type="entry name" value="Phosphorylase Kinase, domain 1"/>
    <property type="match status" value="1"/>
</dbReference>
<sequence>MAKFILNFHFFNPNKCKQLQFSCFYALISVTTLSFLLSQTSASQCVLDIHKSSSWNYDSNCKEGNWGGFISNCSCGEAFDDYLYGLAQRANQSNNHQKLFLNSTEQNSCIDNNDISGCGFEKLTSGVGGCSDFSSNDVVNNLGNKLNELEEDCKFLGSIACSSCLKRWEEIVAKDGNETKKEETETMVCGFAVLISLSSGRVKDENWIHTLYRCLGDQDISRVKTAKICNLCLTAEKEDKSMGMTILVTGITWFLYRKRVKDHLLSEKEESDHSMDMESTNEEKGCIKISIKEVYFATDNLNSSNFIGQGVAGKVYKGTLSNGKHVAVKHIIKDGHVDTFIREVRSLSHVKHPNLVPLLGYCEAADACFLVYELCHNGNLSEWLFGEDVVLSWIERLKIAIDSAKGLWFLHTYPDGCIVHRDIKPTNILIDSKFQAKLSDFGLSKVMEIDQSHVVSEVRGTLGYVDPEYQRNHHVNPSGDVYSFGIVLLQLLSGQRVIDFNLATPMLLLKMAKSLTAKSSKDDFADPKLKREYSLEAFELVFKLALSCTGHKQLRPSMKQVVSTLENAFNISTQFDSVT</sequence>
<dbReference type="FunFam" id="3.30.200.20:FF:000608">
    <property type="entry name" value="Serine/threonine kinase protein"/>
    <property type="match status" value="1"/>
</dbReference>
<accession>A0A7J6HKD3</accession>
<dbReference type="SMART" id="SM00220">
    <property type="entry name" value="S_TKc"/>
    <property type="match status" value="1"/>
</dbReference>
<protein>
    <recommendedName>
        <fullName evidence="1">Protein kinase domain-containing protein</fullName>
    </recommendedName>
</protein>
<feature type="domain" description="Protein kinase" evidence="1">
    <location>
        <begin position="301"/>
        <end position="570"/>
    </location>
</feature>
<keyword evidence="3" id="KW-1185">Reference proteome</keyword>
<dbReference type="FunFam" id="1.10.510.10:FF:000530">
    <property type="entry name" value="probable receptor-like protein kinase At5g59700"/>
    <property type="match status" value="1"/>
</dbReference>
<dbReference type="InterPro" id="IPR008271">
    <property type="entry name" value="Ser/Thr_kinase_AS"/>
</dbReference>
<organism evidence="2 3">
    <name type="scientific">Cannabis sativa</name>
    <name type="common">Hemp</name>
    <name type="synonym">Marijuana</name>
    <dbReference type="NCBI Taxonomy" id="3483"/>
    <lineage>
        <taxon>Eukaryota</taxon>
        <taxon>Viridiplantae</taxon>
        <taxon>Streptophyta</taxon>
        <taxon>Embryophyta</taxon>
        <taxon>Tracheophyta</taxon>
        <taxon>Spermatophyta</taxon>
        <taxon>Magnoliopsida</taxon>
        <taxon>eudicotyledons</taxon>
        <taxon>Gunneridae</taxon>
        <taxon>Pentapetalae</taxon>
        <taxon>rosids</taxon>
        <taxon>fabids</taxon>
        <taxon>Rosales</taxon>
        <taxon>Cannabaceae</taxon>
        <taxon>Cannabis</taxon>
    </lineage>
</organism>
<dbReference type="GO" id="GO:0016020">
    <property type="term" value="C:membrane"/>
    <property type="evidence" value="ECO:0007669"/>
    <property type="project" value="TreeGrafter"/>
</dbReference>
<gene>
    <name evidence="2" type="ORF">G4B88_010969</name>
</gene>
<evidence type="ECO:0000313" key="2">
    <source>
        <dbReference type="EMBL" id="KAF4395505.1"/>
    </source>
</evidence>
<dbReference type="Proteomes" id="UP000583929">
    <property type="component" value="Unassembled WGS sequence"/>
</dbReference>
<dbReference type="InterPro" id="IPR051564">
    <property type="entry name" value="LRR_receptor-like_kinase"/>
</dbReference>
<dbReference type="InterPro" id="IPR000719">
    <property type="entry name" value="Prot_kinase_dom"/>
</dbReference>
<dbReference type="GO" id="GO:0004672">
    <property type="term" value="F:protein kinase activity"/>
    <property type="evidence" value="ECO:0007669"/>
    <property type="project" value="InterPro"/>
</dbReference>
<dbReference type="PROSITE" id="PS50011">
    <property type="entry name" value="PROTEIN_KINASE_DOM"/>
    <property type="match status" value="1"/>
</dbReference>
<dbReference type="Gene3D" id="1.10.510.10">
    <property type="entry name" value="Transferase(Phosphotransferase) domain 1"/>
    <property type="match status" value="1"/>
</dbReference>
<evidence type="ECO:0000313" key="3">
    <source>
        <dbReference type="Proteomes" id="UP000583929"/>
    </source>
</evidence>
<comment type="caution">
    <text evidence="2">The sequence shown here is derived from an EMBL/GenBank/DDBJ whole genome shotgun (WGS) entry which is preliminary data.</text>
</comment>
<dbReference type="EMBL" id="JAATIQ010000040">
    <property type="protein sequence ID" value="KAF4395505.1"/>
    <property type="molecule type" value="Genomic_DNA"/>
</dbReference>
<reference evidence="2 3" key="1">
    <citation type="journal article" date="2020" name="bioRxiv">
        <title>Sequence and annotation of 42 cannabis genomes reveals extensive copy number variation in cannabinoid synthesis and pathogen resistance genes.</title>
        <authorList>
            <person name="Mckernan K.J."/>
            <person name="Helbert Y."/>
            <person name="Kane L.T."/>
            <person name="Ebling H."/>
            <person name="Zhang L."/>
            <person name="Liu B."/>
            <person name="Eaton Z."/>
            <person name="Mclaughlin S."/>
            <person name="Kingan S."/>
            <person name="Baybayan P."/>
            <person name="Concepcion G."/>
            <person name="Jordan M."/>
            <person name="Riva A."/>
            <person name="Barbazuk W."/>
            <person name="Harkins T."/>
        </authorList>
    </citation>
    <scope>NUCLEOTIDE SEQUENCE [LARGE SCALE GENOMIC DNA]</scope>
    <source>
        <strain evidence="3">cv. Jamaican Lion 4</strain>
        <tissue evidence="2">Leaf</tissue>
    </source>
</reference>
<dbReference type="GO" id="GO:0005524">
    <property type="term" value="F:ATP binding"/>
    <property type="evidence" value="ECO:0007669"/>
    <property type="project" value="InterPro"/>
</dbReference>
<proteinExistence type="predicted"/>
<dbReference type="PROSITE" id="PS00108">
    <property type="entry name" value="PROTEIN_KINASE_ST"/>
    <property type="match status" value="1"/>
</dbReference>
<dbReference type="AlphaFoldDB" id="A0A7J6HKD3"/>
<dbReference type="Pfam" id="PF00069">
    <property type="entry name" value="Pkinase"/>
    <property type="match status" value="1"/>
</dbReference>
<evidence type="ECO:0000259" key="1">
    <source>
        <dbReference type="PROSITE" id="PS50011"/>
    </source>
</evidence>
<dbReference type="PANTHER" id="PTHR48055">
    <property type="entry name" value="LEUCINE-RICH REPEAT RECEPTOR PROTEIN KINASE EMS1"/>
    <property type="match status" value="1"/>
</dbReference>
<dbReference type="InterPro" id="IPR011009">
    <property type="entry name" value="Kinase-like_dom_sf"/>
</dbReference>
<name>A0A7J6HKD3_CANSA</name>
<dbReference type="PANTHER" id="PTHR48055:SF9">
    <property type="entry name" value="PROTEIN KINASE DOMAIN-CONTAINING PROTEIN"/>
    <property type="match status" value="1"/>
</dbReference>
<dbReference type="SUPFAM" id="SSF56112">
    <property type="entry name" value="Protein kinase-like (PK-like)"/>
    <property type="match status" value="1"/>
</dbReference>